<dbReference type="Proteomes" id="UP000299102">
    <property type="component" value="Unassembled WGS sequence"/>
</dbReference>
<name>A0A4C1U6N0_EUMVA</name>
<proteinExistence type="predicted"/>
<protein>
    <submittedName>
        <fullName evidence="1">Uncharacterized protein</fullName>
    </submittedName>
</protein>
<comment type="caution">
    <text evidence="1">The sequence shown here is derived from an EMBL/GenBank/DDBJ whole genome shotgun (WGS) entry which is preliminary data.</text>
</comment>
<evidence type="ECO:0000313" key="2">
    <source>
        <dbReference type="Proteomes" id="UP000299102"/>
    </source>
</evidence>
<evidence type="ECO:0000313" key="1">
    <source>
        <dbReference type="EMBL" id="GBP21948.1"/>
    </source>
</evidence>
<sequence>MQLRACLRRWRCDKQQARAAVTLRAARSGDTVFVKNYSTAQPKWVGRCVREAVDLSCTTWNWHRAWSAGV</sequence>
<keyword evidence="2" id="KW-1185">Reference proteome</keyword>
<organism evidence="1 2">
    <name type="scientific">Eumeta variegata</name>
    <name type="common">Bagworm moth</name>
    <name type="synonym">Eumeta japonica</name>
    <dbReference type="NCBI Taxonomy" id="151549"/>
    <lineage>
        <taxon>Eukaryota</taxon>
        <taxon>Metazoa</taxon>
        <taxon>Ecdysozoa</taxon>
        <taxon>Arthropoda</taxon>
        <taxon>Hexapoda</taxon>
        <taxon>Insecta</taxon>
        <taxon>Pterygota</taxon>
        <taxon>Neoptera</taxon>
        <taxon>Endopterygota</taxon>
        <taxon>Lepidoptera</taxon>
        <taxon>Glossata</taxon>
        <taxon>Ditrysia</taxon>
        <taxon>Tineoidea</taxon>
        <taxon>Psychidae</taxon>
        <taxon>Oiketicinae</taxon>
        <taxon>Eumeta</taxon>
    </lineage>
</organism>
<dbReference type="EMBL" id="BGZK01000134">
    <property type="protein sequence ID" value="GBP21948.1"/>
    <property type="molecule type" value="Genomic_DNA"/>
</dbReference>
<accession>A0A4C1U6N0</accession>
<reference evidence="1 2" key="1">
    <citation type="journal article" date="2019" name="Commun. Biol.">
        <title>The bagworm genome reveals a unique fibroin gene that provides high tensile strength.</title>
        <authorList>
            <person name="Kono N."/>
            <person name="Nakamura H."/>
            <person name="Ohtoshi R."/>
            <person name="Tomita M."/>
            <person name="Numata K."/>
            <person name="Arakawa K."/>
        </authorList>
    </citation>
    <scope>NUCLEOTIDE SEQUENCE [LARGE SCALE GENOMIC DNA]</scope>
</reference>
<gene>
    <name evidence="1" type="ORF">EVAR_7163_1</name>
</gene>
<dbReference type="AlphaFoldDB" id="A0A4C1U6N0"/>